<keyword evidence="4" id="KW-1185">Reference proteome</keyword>
<sequence>STAAVVQHYKPPALLILNVGGAKLRVKRSALTHVKDSKLAWMFSGRWDHVLPRDHSGRIFLDLDVKWFSPITQYLSKLSRGVAADAVHLPITLLSDDDKLGLRACAELYGLGDIFPKATLYSIAEQALVDMAQHVASVARLGQNSGLMIGWSAPWQLLYRSSVHGATAQEFHRLCDGKPNTVCLAVDDRGHVFGGFTSVGWATGTSYQLDPAAFLFCQPDRGDSSVKQRYSPKGFFPQFALYHSDDWPRFGSSDLWFKSAAETLMYSSSSTSFQPMPINGVNDGTVIDLLIWQVPLTDGSAQPVPPPRSDNTILSQEVMTRAATTLNLFSLWLKEQLGACDSELQAIQRRAELFASERAFMQQLNTALPPDDMDTRKNAWLEQVCTSIYVCTRCHLSVSPKACAVYRLRGVHNGIVYIACSGTGQLCTMRDTFTQFGDTPLANKYASDVWGGNVEVELDEEGCVFEDHNQECFDKLVNVMRLRAIVRRTGFSGTIGSSKPAPMPAHLAPTMTNMLEYLMIDSKHFFSSL</sequence>
<proteinExistence type="predicted"/>
<reference evidence="3" key="1">
    <citation type="submission" date="2021-02" db="EMBL/GenBank/DDBJ databases">
        <title>First Annotated Genome of the Yellow-green Alga Tribonema minus.</title>
        <authorList>
            <person name="Mahan K.M."/>
        </authorList>
    </citation>
    <scope>NUCLEOTIDE SEQUENCE</scope>
    <source>
        <strain evidence="3">UTEX B ZZ1240</strain>
    </source>
</reference>
<gene>
    <name evidence="3" type="ORF">JKP88DRAFT_140119</name>
</gene>
<evidence type="ECO:0000313" key="4">
    <source>
        <dbReference type="Proteomes" id="UP000664859"/>
    </source>
</evidence>
<evidence type="ECO:0000259" key="1">
    <source>
        <dbReference type="Pfam" id="PF02214"/>
    </source>
</evidence>
<dbReference type="InterPro" id="IPR006571">
    <property type="entry name" value="TLDc_dom"/>
</dbReference>
<dbReference type="EMBL" id="JAFCMP010000119">
    <property type="protein sequence ID" value="KAG5185851.1"/>
    <property type="molecule type" value="Genomic_DNA"/>
</dbReference>
<protein>
    <recommendedName>
        <fullName evidence="5">TLDc domain-containing protein</fullName>
    </recommendedName>
</protein>
<dbReference type="Proteomes" id="UP000664859">
    <property type="component" value="Unassembled WGS sequence"/>
</dbReference>
<evidence type="ECO:0000259" key="2">
    <source>
        <dbReference type="Pfam" id="PF07534"/>
    </source>
</evidence>
<evidence type="ECO:0000313" key="3">
    <source>
        <dbReference type="EMBL" id="KAG5185851.1"/>
    </source>
</evidence>
<dbReference type="SUPFAM" id="SSF54695">
    <property type="entry name" value="POZ domain"/>
    <property type="match status" value="1"/>
</dbReference>
<dbReference type="Pfam" id="PF07534">
    <property type="entry name" value="TLD"/>
    <property type="match status" value="1"/>
</dbReference>
<dbReference type="GO" id="GO:0051260">
    <property type="term" value="P:protein homooligomerization"/>
    <property type="evidence" value="ECO:0007669"/>
    <property type="project" value="InterPro"/>
</dbReference>
<dbReference type="OrthoDB" id="25620at2759"/>
<feature type="non-terminal residue" evidence="3">
    <location>
        <position position="1"/>
    </location>
</feature>
<feature type="domain" description="TLDc" evidence="2">
    <location>
        <begin position="153"/>
        <end position="294"/>
    </location>
</feature>
<dbReference type="Gene3D" id="3.30.710.10">
    <property type="entry name" value="Potassium Channel Kv1.1, Chain A"/>
    <property type="match status" value="1"/>
</dbReference>
<comment type="caution">
    <text evidence="3">The sequence shown here is derived from an EMBL/GenBank/DDBJ whole genome shotgun (WGS) entry which is preliminary data.</text>
</comment>
<name>A0A835Z2V8_9STRA</name>
<dbReference type="InterPro" id="IPR003131">
    <property type="entry name" value="T1-type_BTB"/>
</dbReference>
<dbReference type="AlphaFoldDB" id="A0A835Z2V8"/>
<dbReference type="InterPro" id="IPR011333">
    <property type="entry name" value="SKP1/BTB/POZ_sf"/>
</dbReference>
<organism evidence="3 4">
    <name type="scientific">Tribonema minus</name>
    <dbReference type="NCBI Taxonomy" id="303371"/>
    <lineage>
        <taxon>Eukaryota</taxon>
        <taxon>Sar</taxon>
        <taxon>Stramenopiles</taxon>
        <taxon>Ochrophyta</taxon>
        <taxon>PX clade</taxon>
        <taxon>Xanthophyceae</taxon>
        <taxon>Tribonematales</taxon>
        <taxon>Tribonemataceae</taxon>
        <taxon>Tribonema</taxon>
    </lineage>
</organism>
<feature type="domain" description="Potassium channel tetramerisation-type BTB" evidence="1">
    <location>
        <begin position="16"/>
        <end position="77"/>
    </location>
</feature>
<feature type="non-terminal residue" evidence="3">
    <location>
        <position position="529"/>
    </location>
</feature>
<dbReference type="Pfam" id="PF02214">
    <property type="entry name" value="BTB_2"/>
    <property type="match status" value="1"/>
</dbReference>
<evidence type="ECO:0008006" key="5">
    <source>
        <dbReference type="Google" id="ProtNLM"/>
    </source>
</evidence>
<accession>A0A835Z2V8</accession>